<comment type="caution">
    <text evidence="1">The sequence shown here is derived from an EMBL/GenBank/DDBJ whole genome shotgun (WGS) entry which is preliminary data.</text>
</comment>
<protein>
    <submittedName>
        <fullName evidence="1">Uncharacterized protein</fullName>
    </submittedName>
</protein>
<sequence length="65" mass="6911">MLQRGGSKDYDCIVIGGGVRKPDPNLALFERVINTVHKHASGAAITFNPRPNDSVEAVARAPPKG</sequence>
<dbReference type="EMBL" id="JAQNDM010000002">
    <property type="protein sequence ID" value="MDC0713143.1"/>
    <property type="molecule type" value="Genomic_DNA"/>
</dbReference>
<proteinExistence type="predicted"/>
<evidence type="ECO:0000313" key="1">
    <source>
        <dbReference type="EMBL" id="MDC0713143.1"/>
    </source>
</evidence>
<reference evidence="1 2" key="1">
    <citation type="submission" date="2022-11" db="EMBL/GenBank/DDBJ databases">
        <title>Minimal conservation of predation-associated metabolite biosynthetic gene clusters underscores biosynthetic potential of Myxococcota including descriptions for ten novel species: Archangium lansinium sp. nov., Myxococcus landrumus sp. nov., Nannocystis bai.</title>
        <authorList>
            <person name="Ahearne A."/>
            <person name="Stevens C."/>
            <person name="Dowd S."/>
        </authorList>
    </citation>
    <scope>NUCLEOTIDE SEQUENCE [LARGE SCALE GENOMIC DNA]</scope>
    <source>
        <strain evidence="1 2">NCWAL01</strain>
    </source>
</reference>
<gene>
    <name evidence="1" type="ORF">POL68_32075</name>
</gene>
<keyword evidence="2" id="KW-1185">Reference proteome</keyword>
<accession>A0ABT5DJ33</accession>
<dbReference type="RefSeq" id="WP_272143332.1">
    <property type="nucleotide sequence ID" value="NZ_JAQNDM010000002.1"/>
</dbReference>
<dbReference type="Proteomes" id="UP001221838">
    <property type="component" value="Unassembled WGS sequence"/>
</dbReference>
<evidence type="ECO:0000313" key="2">
    <source>
        <dbReference type="Proteomes" id="UP001221838"/>
    </source>
</evidence>
<organism evidence="1 2">
    <name type="scientific">Stigmatella ashevillensis</name>
    <dbReference type="NCBI Taxonomy" id="2995309"/>
    <lineage>
        <taxon>Bacteria</taxon>
        <taxon>Pseudomonadati</taxon>
        <taxon>Myxococcota</taxon>
        <taxon>Myxococcia</taxon>
        <taxon>Myxococcales</taxon>
        <taxon>Cystobacterineae</taxon>
        <taxon>Archangiaceae</taxon>
        <taxon>Stigmatella</taxon>
    </lineage>
</organism>
<name>A0ABT5DJ33_9BACT</name>